<feature type="short sequence motif" description="Meso-diaminopimelate recognition motif" evidence="7">
    <location>
        <begin position="433"/>
        <end position="436"/>
    </location>
</feature>
<feature type="domain" description="Mur ligase C-terminal" evidence="10">
    <location>
        <begin position="360"/>
        <end position="495"/>
    </location>
</feature>
<dbReference type="InterPro" id="IPR000713">
    <property type="entry name" value="Mur_ligase_N"/>
</dbReference>
<comment type="pathway">
    <text evidence="7 8">Cell wall biogenesis; peptidoglycan biosynthesis.</text>
</comment>
<feature type="binding site" evidence="7">
    <location>
        <position position="497"/>
    </location>
    <ligand>
        <name>meso-2,6-diaminopimelate</name>
        <dbReference type="ChEBI" id="CHEBI:57791"/>
    </ligand>
</feature>
<comment type="similarity">
    <text evidence="1 7">Belongs to the MurCDEF family. MurE subfamily.</text>
</comment>
<dbReference type="NCBIfam" id="TIGR01085">
    <property type="entry name" value="murE"/>
    <property type="match status" value="1"/>
</dbReference>
<evidence type="ECO:0000259" key="9">
    <source>
        <dbReference type="Pfam" id="PF01225"/>
    </source>
</evidence>
<keyword evidence="7" id="KW-0963">Cytoplasm</keyword>
<feature type="binding site" evidence="7">
    <location>
        <position position="47"/>
    </location>
    <ligand>
        <name>UDP-N-acetyl-alpha-D-muramoyl-L-alanyl-D-glutamate</name>
        <dbReference type="ChEBI" id="CHEBI:83900"/>
    </ligand>
</feature>
<name>A0A2G3PLS7_WILMA</name>
<feature type="binding site" evidence="7">
    <location>
        <position position="213"/>
    </location>
    <ligand>
        <name>UDP-N-acetyl-alpha-D-muramoyl-L-alanyl-D-glutamate</name>
        <dbReference type="ChEBI" id="CHEBI:83900"/>
    </ligand>
</feature>
<comment type="function">
    <text evidence="7">Catalyzes the addition of meso-diaminopimelic acid to the nucleotide precursor UDP-N-acetylmuramoyl-L-alanyl-D-glutamate (UMAG) in the biosynthesis of bacterial cell-wall peptidoglycan.</text>
</comment>
<keyword evidence="7 12" id="KW-0436">Ligase</keyword>
<dbReference type="SUPFAM" id="SSF53244">
    <property type="entry name" value="MurD-like peptide ligases, peptide-binding domain"/>
    <property type="match status" value="1"/>
</dbReference>
<feature type="binding site" evidence="7">
    <location>
        <begin position="178"/>
        <end position="179"/>
    </location>
    <ligand>
        <name>UDP-N-acetyl-alpha-D-muramoyl-L-alanyl-D-glutamate</name>
        <dbReference type="ChEBI" id="CHEBI:83900"/>
    </ligand>
</feature>
<evidence type="ECO:0000256" key="2">
    <source>
        <dbReference type="ARBA" id="ARBA00022618"/>
    </source>
</evidence>
<proteinExistence type="inferred from homology"/>
<dbReference type="UniPathway" id="UPA00219"/>
<evidence type="ECO:0000256" key="3">
    <source>
        <dbReference type="ARBA" id="ARBA00022960"/>
    </source>
</evidence>
<dbReference type="Gene3D" id="3.40.1190.10">
    <property type="entry name" value="Mur-like, catalytic domain"/>
    <property type="match status" value="1"/>
</dbReference>
<dbReference type="GO" id="GO:0071555">
    <property type="term" value="P:cell wall organization"/>
    <property type="evidence" value="ECO:0007669"/>
    <property type="project" value="UniProtKB-KW"/>
</dbReference>
<evidence type="ECO:0000256" key="8">
    <source>
        <dbReference type="RuleBase" id="RU004135"/>
    </source>
</evidence>
<comment type="cofactor">
    <cofactor evidence="7">
        <name>Mg(2+)</name>
        <dbReference type="ChEBI" id="CHEBI:18420"/>
    </cofactor>
</comment>
<comment type="PTM">
    <text evidence="7">Carboxylation is probably crucial for Mg(2+) binding and, consequently, for the gamma-phosphate positioning of ATP.</text>
</comment>
<evidence type="ECO:0000256" key="6">
    <source>
        <dbReference type="ARBA" id="ARBA00023316"/>
    </source>
</evidence>
<dbReference type="AlphaFoldDB" id="A0A2G3PLS7"/>
<evidence type="ECO:0000259" key="10">
    <source>
        <dbReference type="Pfam" id="PF02875"/>
    </source>
</evidence>
<dbReference type="Proteomes" id="UP000225108">
    <property type="component" value="Unassembled WGS sequence"/>
</dbReference>
<dbReference type="Pfam" id="PF02875">
    <property type="entry name" value="Mur_ligase_C"/>
    <property type="match status" value="1"/>
</dbReference>
<dbReference type="GO" id="GO:0005737">
    <property type="term" value="C:cytoplasm"/>
    <property type="evidence" value="ECO:0007669"/>
    <property type="project" value="UniProtKB-SubCell"/>
</dbReference>
<feature type="binding site" evidence="7">
    <location>
        <begin position="433"/>
        <end position="436"/>
    </location>
    <ligand>
        <name>meso-2,6-diaminopimelate</name>
        <dbReference type="ChEBI" id="CHEBI:57791"/>
    </ligand>
</feature>
<feature type="binding site" evidence="7">
    <location>
        <position position="409"/>
    </location>
    <ligand>
        <name>meso-2,6-diaminopimelate</name>
        <dbReference type="ChEBI" id="CHEBI:57791"/>
    </ligand>
</feature>
<feature type="domain" description="Mur ligase central" evidence="11">
    <location>
        <begin position="134"/>
        <end position="338"/>
    </location>
</feature>
<dbReference type="PANTHER" id="PTHR23135:SF4">
    <property type="entry name" value="UDP-N-ACETYLMURAMOYL-L-ALANYL-D-GLUTAMATE--2,6-DIAMINOPIMELATE LIGASE MURE HOMOLOG, CHLOROPLASTIC"/>
    <property type="match status" value="1"/>
</dbReference>
<comment type="subcellular location">
    <subcellularLocation>
        <location evidence="7 8">Cytoplasm</location>
    </subcellularLocation>
</comment>
<dbReference type="PANTHER" id="PTHR23135">
    <property type="entry name" value="MUR LIGASE FAMILY MEMBER"/>
    <property type="match status" value="1"/>
</dbReference>
<dbReference type="InterPro" id="IPR036615">
    <property type="entry name" value="Mur_ligase_C_dom_sf"/>
</dbReference>
<dbReference type="EMBL" id="PEBD01000010">
    <property type="protein sequence ID" value="PHV66052.1"/>
    <property type="molecule type" value="Genomic_DNA"/>
</dbReference>
<feature type="binding site" evidence="7">
    <location>
        <position position="493"/>
    </location>
    <ligand>
        <name>meso-2,6-diaminopimelate</name>
        <dbReference type="ChEBI" id="CHEBI:57791"/>
    </ligand>
</feature>
<dbReference type="InterPro" id="IPR004101">
    <property type="entry name" value="Mur_ligase_C"/>
</dbReference>
<dbReference type="GO" id="GO:0009252">
    <property type="term" value="P:peptidoglycan biosynthetic process"/>
    <property type="evidence" value="ECO:0007669"/>
    <property type="project" value="UniProtKB-UniRule"/>
</dbReference>
<keyword evidence="7" id="KW-0460">Magnesium</keyword>
<evidence type="ECO:0000313" key="12">
    <source>
        <dbReference type="EMBL" id="PHV66052.1"/>
    </source>
</evidence>
<dbReference type="NCBIfam" id="NF001126">
    <property type="entry name" value="PRK00139.1-4"/>
    <property type="match status" value="1"/>
</dbReference>
<feature type="domain" description="Mur ligase N-terminal catalytic" evidence="9">
    <location>
        <begin position="42"/>
        <end position="120"/>
    </location>
</feature>
<evidence type="ECO:0000256" key="5">
    <source>
        <dbReference type="ARBA" id="ARBA00023306"/>
    </source>
</evidence>
<sequence length="534" mass="55319">MSSSDDSVLRPAVVAPTEVSVLSAACHARMDLIGSVDERTPVTGVTLRAQDVRRGDLFAALPGNRFHGAQFAADALAAGATAVLTDPAGSAIIQGLDGPLDCVVLVHPDPRQVLGDLSSRIYGQPSRRLTVIGITGTSGKTTTSYLTEAALMASGQSVGLIGTVETRIAGIRQPSALTTPEAPELQGLLAAMVEQGVDSVVMEVSSHALALGRVDGCAFAVGAFTNLSQDHLDFHPTMRDYFNAKSLLFQPDSPVRALRSVVCVDDEWGREMAGVAGPDAITLSTTGVAADWHASDSQVAADGSQSVTVTGPSGDTYSMTVPMPGRYNVANALTALAICDHIGISVRTVIDAIAGVAVPGRVEKVDRGQAFLAVVDYAHKPAALEAVIATLRSQIDGRLAVVVGAGGDRDTGKRPLMGAAAVRGAELVVITDDNPRTERPDDIRAQVLAGAHEVAEAERPAGAAPVREIGDRREAIRAAVAWAEPGDVVLIAGKGHEAGQEIDGVKYPFDDRQVLAEAIDDLVIRPDSPPGGGS</sequence>
<keyword evidence="7" id="KW-0547">Nucleotide-binding</keyword>
<feature type="binding site" evidence="7">
    <location>
        <begin position="136"/>
        <end position="142"/>
    </location>
    <ligand>
        <name>ATP</name>
        <dbReference type="ChEBI" id="CHEBI:30616"/>
    </ligand>
</feature>
<dbReference type="SUPFAM" id="SSF53623">
    <property type="entry name" value="MurD-like peptide ligases, catalytic domain"/>
    <property type="match status" value="1"/>
</dbReference>
<keyword evidence="4 7" id="KW-0573">Peptidoglycan synthesis</keyword>
<dbReference type="GO" id="GO:0005524">
    <property type="term" value="F:ATP binding"/>
    <property type="evidence" value="ECO:0007669"/>
    <property type="project" value="UniProtKB-UniRule"/>
</dbReference>
<dbReference type="GO" id="GO:0008765">
    <property type="term" value="F:UDP-N-acetylmuramoylalanyl-D-glutamate-2,6-diaminopimelate ligase activity"/>
    <property type="evidence" value="ECO:0007669"/>
    <property type="project" value="UniProtKB-UniRule"/>
</dbReference>
<dbReference type="SUPFAM" id="SSF63418">
    <property type="entry name" value="MurE/MurF N-terminal domain"/>
    <property type="match status" value="1"/>
</dbReference>
<keyword evidence="2 7" id="KW-0132">Cell division</keyword>
<dbReference type="Pfam" id="PF01225">
    <property type="entry name" value="Mur_ligase"/>
    <property type="match status" value="1"/>
</dbReference>
<dbReference type="InterPro" id="IPR036565">
    <property type="entry name" value="Mur-like_cat_sf"/>
</dbReference>
<dbReference type="Gene3D" id="3.90.190.20">
    <property type="entry name" value="Mur ligase, C-terminal domain"/>
    <property type="match status" value="1"/>
</dbReference>
<dbReference type="InterPro" id="IPR013221">
    <property type="entry name" value="Mur_ligase_cen"/>
</dbReference>
<dbReference type="InterPro" id="IPR005761">
    <property type="entry name" value="UDP-N-AcMur-Glu-dNH2Pim_ligase"/>
</dbReference>
<dbReference type="InterPro" id="IPR035911">
    <property type="entry name" value="MurE/MurF_N"/>
</dbReference>
<reference evidence="12 13" key="1">
    <citation type="submission" date="2017-10" db="EMBL/GenBank/DDBJ databases">
        <title>The draft genome sequence of Williamsia sp. BULT 1.1 isolated from the semi-arid grassland soils from South Africa.</title>
        <authorList>
            <person name="Kabwe M.H."/>
            <person name="Govender N."/>
            <person name="Mutseka Lunga P."/>
            <person name="Vikram S."/>
            <person name="Makhalanyane T.P."/>
        </authorList>
    </citation>
    <scope>NUCLEOTIDE SEQUENCE [LARGE SCALE GENOMIC DNA]</scope>
    <source>
        <strain evidence="12 13">BULT 1.1</strain>
    </source>
</reference>
<organism evidence="12 13">
    <name type="scientific">Williamsia marianensis</name>
    <dbReference type="NCBI Taxonomy" id="85044"/>
    <lineage>
        <taxon>Bacteria</taxon>
        <taxon>Bacillati</taxon>
        <taxon>Actinomycetota</taxon>
        <taxon>Actinomycetes</taxon>
        <taxon>Mycobacteriales</taxon>
        <taxon>Nocardiaceae</taxon>
        <taxon>Williamsia</taxon>
    </lineage>
</organism>
<gene>
    <name evidence="7" type="primary">murE</name>
    <name evidence="12" type="ORF">CSW57_20655</name>
</gene>
<dbReference type="NCBIfam" id="NF001124">
    <property type="entry name" value="PRK00139.1-2"/>
    <property type="match status" value="1"/>
</dbReference>
<keyword evidence="6 7" id="KW-0961">Cell wall biogenesis/degradation</keyword>
<comment type="catalytic activity">
    <reaction evidence="7">
        <text>UDP-N-acetyl-alpha-D-muramoyl-L-alanyl-D-glutamate + meso-2,6-diaminopimelate + ATP = UDP-N-acetyl-alpha-D-muramoyl-L-alanyl-gamma-D-glutamyl-meso-2,6-diaminopimelate + ADP + phosphate + H(+)</text>
        <dbReference type="Rhea" id="RHEA:23676"/>
        <dbReference type="ChEBI" id="CHEBI:15378"/>
        <dbReference type="ChEBI" id="CHEBI:30616"/>
        <dbReference type="ChEBI" id="CHEBI:43474"/>
        <dbReference type="ChEBI" id="CHEBI:57791"/>
        <dbReference type="ChEBI" id="CHEBI:83900"/>
        <dbReference type="ChEBI" id="CHEBI:83905"/>
        <dbReference type="ChEBI" id="CHEBI:456216"/>
        <dbReference type="EC" id="6.3.2.13"/>
    </reaction>
</comment>
<keyword evidence="5 7" id="KW-0131">Cell cycle</keyword>
<feature type="binding site" evidence="7">
    <location>
        <position position="205"/>
    </location>
    <ligand>
        <name>UDP-N-acetyl-alpha-D-muramoyl-L-alanyl-D-glutamate</name>
        <dbReference type="ChEBI" id="CHEBI:83900"/>
    </ligand>
</feature>
<evidence type="ECO:0000256" key="1">
    <source>
        <dbReference type="ARBA" id="ARBA00005898"/>
    </source>
</evidence>
<comment type="caution">
    <text evidence="12">The sequence shown here is derived from an EMBL/GenBank/DDBJ whole genome shotgun (WGS) entry which is preliminary data.</text>
</comment>
<feature type="modified residue" description="N6-carboxylysine" evidence="7">
    <location>
        <position position="245"/>
    </location>
</feature>
<evidence type="ECO:0000313" key="13">
    <source>
        <dbReference type="Proteomes" id="UP000225108"/>
    </source>
</evidence>
<comment type="caution">
    <text evidence="7">Lacks conserved residue(s) required for the propagation of feature annotation.</text>
</comment>
<accession>A0A2G3PLS7</accession>
<dbReference type="EC" id="6.3.2.13" evidence="7"/>
<evidence type="ECO:0000256" key="7">
    <source>
        <dbReference type="HAMAP-Rule" id="MF_00208"/>
    </source>
</evidence>
<dbReference type="GO" id="GO:0051301">
    <property type="term" value="P:cell division"/>
    <property type="evidence" value="ECO:0007669"/>
    <property type="project" value="UniProtKB-KW"/>
</dbReference>
<keyword evidence="7" id="KW-0067">ATP-binding</keyword>
<keyword evidence="3 7" id="KW-0133">Cell shape</keyword>
<dbReference type="RefSeq" id="WP_099384326.1">
    <property type="nucleotide sequence ID" value="NZ_PEBD01000010.1"/>
</dbReference>
<dbReference type="GO" id="GO:0000287">
    <property type="term" value="F:magnesium ion binding"/>
    <property type="evidence" value="ECO:0007669"/>
    <property type="project" value="UniProtKB-UniRule"/>
</dbReference>
<evidence type="ECO:0000259" key="11">
    <source>
        <dbReference type="Pfam" id="PF08245"/>
    </source>
</evidence>
<dbReference type="Gene3D" id="3.40.1390.10">
    <property type="entry name" value="MurE/MurF, N-terminal domain"/>
    <property type="match status" value="1"/>
</dbReference>
<evidence type="ECO:0000256" key="4">
    <source>
        <dbReference type="ARBA" id="ARBA00022984"/>
    </source>
</evidence>
<dbReference type="Pfam" id="PF08245">
    <property type="entry name" value="Mur_ligase_M"/>
    <property type="match status" value="1"/>
</dbReference>
<protein>
    <recommendedName>
        <fullName evidence="7">UDP-N-acetylmuramoyl-L-alanyl-D-glutamate--2,6-diaminopimelate ligase</fullName>
        <ecNumber evidence="7">6.3.2.13</ecNumber>
    </recommendedName>
    <alternativeName>
        <fullName evidence="7">Meso-A2pm-adding enzyme</fullName>
    </alternativeName>
    <alternativeName>
        <fullName evidence="7">Meso-diaminopimelate-adding enzyme</fullName>
    </alternativeName>
    <alternativeName>
        <fullName evidence="7">UDP-MurNAc-L-Ala-D-Glu:meso-diaminopimelate ligase</fullName>
    </alternativeName>
    <alternativeName>
        <fullName evidence="7">UDP-MurNAc-tripeptide synthetase</fullName>
    </alternativeName>
    <alternativeName>
        <fullName evidence="7">UDP-N-acetylmuramyl-tripeptide synthetase</fullName>
    </alternativeName>
</protein>
<dbReference type="GO" id="GO:0008360">
    <property type="term" value="P:regulation of cell shape"/>
    <property type="evidence" value="ECO:0007669"/>
    <property type="project" value="UniProtKB-KW"/>
</dbReference>
<dbReference type="HAMAP" id="MF_00208">
    <property type="entry name" value="MurE"/>
    <property type="match status" value="1"/>
</dbReference>